<dbReference type="EMBL" id="CP000573">
    <property type="protein sequence ID" value="ABN95534.1"/>
    <property type="molecule type" value="Genomic_DNA"/>
</dbReference>
<dbReference type="Proteomes" id="UP000006738">
    <property type="component" value="Chromosome II"/>
</dbReference>
<dbReference type="KEGG" id="bpl:BURPS1106A_A1198"/>
<gene>
    <name evidence="1" type="ordered locus">BURPS1106A_A1198</name>
</gene>
<name>A3P4H3_BURP0</name>
<evidence type="ECO:0000313" key="1">
    <source>
        <dbReference type="EMBL" id="ABN95534.1"/>
    </source>
</evidence>
<reference evidence="2" key="1">
    <citation type="submission" date="2007-02" db="EMBL/GenBank/DDBJ databases">
        <authorList>
            <person name="DeShazer D."/>
            <person name="Woods D.E."/>
            <person name="Nierman W.C."/>
        </authorList>
    </citation>
    <scope>NUCLEOTIDE SEQUENCE [LARGE SCALE GENOMIC DNA]</scope>
    <source>
        <strain evidence="2">1106a</strain>
    </source>
</reference>
<protein>
    <submittedName>
        <fullName evidence="1">Uncharacterized protein</fullName>
    </submittedName>
</protein>
<organism evidence="1 2">
    <name type="scientific">Burkholderia pseudomallei (strain 1106a)</name>
    <dbReference type="NCBI Taxonomy" id="357348"/>
    <lineage>
        <taxon>Bacteria</taxon>
        <taxon>Pseudomonadati</taxon>
        <taxon>Pseudomonadota</taxon>
        <taxon>Betaproteobacteria</taxon>
        <taxon>Burkholderiales</taxon>
        <taxon>Burkholderiaceae</taxon>
        <taxon>Burkholderia</taxon>
        <taxon>pseudomallei group</taxon>
    </lineage>
</organism>
<dbReference type="HOGENOM" id="CLU_201018_0_0_4"/>
<sequence>MSTNRQIVRTFFRRASIQPNSRCRVERARPVRSLCRPISAVHRPAHVAADD</sequence>
<accession>A3P4H3</accession>
<evidence type="ECO:0000313" key="2">
    <source>
        <dbReference type="Proteomes" id="UP000006738"/>
    </source>
</evidence>
<dbReference type="AlphaFoldDB" id="A3P4H3"/>
<proteinExistence type="predicted"/>